<dbReference type="AlphaFoldDB" id="A0A0B7K7I1"/>
<proteinExistence type="predicted"/>
<protein>
    <submittedName>
        <fullName evidence="2">Uncharacterized protein</fullName>
    </submittedName>
</protein>
<accession>A0A0B7K7I1</accession>
<organism evidence="2">
    <name type="scientific">Bionectria ochroleuca</name>
    <name type="common">Gliocladium roseum</name>
    <dbReference type="NCBI Taxonomy" id="29856"/>
    <lineage>
        <taxon>Eukaryota</taxon>
        <taxon>Fungi</taxon>
        <taxon>Dikarya</taxon>
        <taxon>Ascomycota</taxon>
        <taxon>Pezizomycotina</taxon>
        <taxon>Sordariomycetes</taxon>
        <taxon>Hypocreomycetidae</taxon>
        <taxon>Hypocreales</taxon>
        <taxon>Bionectriaceae</taxon>
        <taxon>Clonostachys</taxon>
    </lineage>
</organism>
<feature type="region of interest" description="Disordered" evidence="1">
    <location>
        <begin position="257"/>
        <end position="407"/>
    </location>
</feature>
<evidence type="ECO:0000256" key="1">
    <source>
        <dbReference type="SAM" id="MobiDB-lite"/>
    </source>
</evidence>
<gene>
    <name evidence="2" type="ORF">BN869_000006734_1</name>
</gene>
<sequence length="407" mass="44758">MATTPSPAADLPQTPPAPRHGAYYDSWEPYSPRKSARISERNTNRTPSPRASRHPSSPRKNRADQESPEMSPRKKRQPAADSVRRASGPLTAEGTAKAAAALGLKPKSEPSTSKATASSSASMLLTPTKTPRKPAATGQADIDTFKRNLFGSEDDSALSSRTRRPKKYSGLTMESFTAETIEEPIAIFTDSQDRVPVKDDSLSNPFYGDSAPTTEPARRRNKQKMVRVPGVGMQTLEEAARRDDGMLCSFRGKTFFRPYSQVNDDDEEEADSTTSAHLTRPLSRSTIKPRRLFQSEKPAPSIEDEEAATDVEDLHEGELEAPATPSRAETGREKTPEAPKFGPVSPPATKRTTRSMNKLADDTPIKASRQSPFESWRIAKKNVKAPRTVKRQGDDLAQEQQTKRARA</sequence>
<reference evidence="2" key="1">
    <citation type="submission" date="2015-01" db="EMBL/GenBank/DDBJ databases">
        <authorList>
            <person name="Durling Mikael"/>
        </authorList>
    </citation>
    <scope>NUCLEOTIDE SEQUENCE</scope>
</reference>
<evidence type="ECO:0000313" key="2">
    <source>
        <dbReference type="EMBL" id="CEO50676.1"/>
    </source>
</evidence>
<feature type="region of interest" description="Disordered" evidence="1">
    <location>
        <begin position="195"/>
        <end position="224"/>
    </location>
</feature>
<feature type="compositionally biased region" description="Acidic residues" evidence="1">
    <location>
        <begin position="302"/>
        <end position="311"/>
    </location>
</feature>
<feature type="compositionally biased region" description="Low complexity" evidence="1">
    <location>
        <begin position="89"/>
        <end position="137"/>
    </location>
</feature>
<dbReference type="EMBL" id="CDPU01000019">
    <property type="protein sequence ID" value="CEO50676.1"/>
    <property type="molecule type" value="Genomic_DNA"/>
</dbReference>
<feature type="compositionally biased region" description="Basic residues" evidence="1">
    <location>
        <begin position="378"/>
        <end position="390"/>
    </location>
</feature>
<feature type="compositionally biased region" description="Basic residues" evidence="1">
    <location>
        <begin position="51"/>
        <end position="60"/>
    </location>
</feature>
<name>A0A0B7K7I1_BIOOC</name>
<feature type="region of interest" description="Disordered" evidence="1">
    <location>
        <begin position="1"/>
        <end position="167"/>
    </location>
</feature>